<dbReference type="InterPro" id="IPR004437">
    <property type="entry name" value="ParB/RepB/Spo0J"/>
</dbReference>
<dbReference type="SMART" id="SM00470">
    <property type="entry name" value="ParB"/>
    <property type="match status" value="1"/>
</dbReference>
<sequence length="344" mass="37391">MAEKRRGLGRGLGALIPTADPAGSDALRTSPVDVFFPDKADVPNGSAAQVSRETAPGGDDLLPVDGATFAEIPVDAIVPNLRQPRQVFDEDALAELVSSIQEVGLLQPIVVRQLENGRYELVMGERRWRATKEAGFPTIPAIVRTTRDDDMLRDALLENLHRSQLNPLEEAAAYQQLLDDFGCTHDELAVRIKRSRPQISNTLRLLKLPPLVQRRVAAGILSAGHARALLGLADGAAQERLAQRIVAEGLSVRSVEEIVALDDSNEAPKARARRTGRPVAPRLSDIAAALSERLDTRVKVDLGRSKGKVTIEFASIDDLERIVGTIDPRMVRQLRDADGADEAE</sequence>
<accession>A0A4R4RFY7</accession>
<dbReference type="GO" id="GO:0005694">
    <property type="term" value="C:chromosome"/>
    <property type="evidence" value="ECO:0007669"/>
    <property type="project" value="TreeGrafter"/>
</dbReference>
<evidence type="ECO:0000313" key="7">
    <source>
        <dbReference type="Proteomes" id="UP000295621"/>
    </source>
</evidence>
<dbReference type="Gene3D" id="1.10.10.2830">
    <property type="match status" value="1"/>
</dbReference>
<dbReference type="InterPro" id="IPR003115">
    <property type="entry name" value="ParB_N"/>
</dbReference>
<dbReference type="Pfam" id="PF23552">
    <property type="entry name" value="ParB_C"/>
    <property type="match status" value="1"/>
</dbReference>
<dbReference type="PANTHER" id="PTHR33375">
    <property type="entry name" value="CHROMOSOME-PARTITIONING PROTEIN PARB-RELATED"/>
    <property type="match status" value="1"/>
</dbReference>
<dbReference type="OrthoDB" id="9802051at2"/>
<dbReference type="InterPro" id="IPR041468">
    <property type="entry name" value="HTH_ParB/Spo0J"/>
</dbReference>
<dbReference type="InterPro" id="IPR036086">
    <property type="entry name" value="ParB/Sulfiredoxin_sf"/>
</dbReference>
<evidence type="ECO:0000256" key="1">
    <source>
        <dbReference type="ARBA" id="ARBA00006295"/>
    </source>
</evidence>
<organism evidence="6 7">
    <name type="scientific">Jiangella ureilytica</name>
    <dbReference type="NCBI Taxonomy" id="2530374"/>
    <lineage>
        <taxon>Bacteria</taxon>
        <taxon>Bacillati</taxon>
        <taxon>Actinomycetota</taxon>
        <taxon>Actinomycetes</taxon>
        <taxon>Jiangellales</taxon>
        <taxon>Jiangellaceae</taxon>
        <taxon>Jiangella</taxon>
    </lineage>
</organism>
<dbReference type="SUPFAM" id="SSF110849">
    <property type="entry name" value="ParB/Sulfiredoxin"/>
    <property type="match status" value="1"/>
</dbReference>
<dbReference type="FunFam" id="1.10.10.2830:FF:000001">
    <property type="entry name" value="Chromosome partitioning protein ParB"/>
    <property type="match status" value="1"/>
</dbReference>
<dbReference type="Pfam" id="PF02195">
    <property type="entry name" value="ParB_N"/>
    <property type="match status" value="1"/>
</dbReference>
<gene>
    <name evidence="6" type="ORF">E1212_21550</name>
</gene>
<dbReference type="InterPro" id="IPR050336">
    <property type="entry name" value="Chromosome_partition/occlusion"/>
</dbReference>
<protein>
    <submittedName>
        <fullName evidence="6">ParB/RepB/Spo0J family partition protein</fullName>
    </submittedName>
</protein>
<dbReference type="AlphaFoldDB" id="A0A4R4RFY7"/>
<dbReference type="Pfam" id="PF17762">
    <property type="entry name" value="HTH_ParB"/>
    <property type="match status" value="1"/>
</dbReference>
<dbReference type="GO" id="GO:0003677">
    <property type="term" value="F:DNA binding"/>
    <property type="evidence" value="ECO:0007669"/>
    <property type="project" value="UniProtKB-KW"/>
</dbReference>
<reference evidence="6 7" key="1">
    <citation type="submission" date="2019-02" db="EMBL/GenBank/DDBJ databases">
        <title>Draft genome sequences of novel Actinobacteria.</title>
        <authorList>
            <person name="Sahin N."/>
            <person name="Ay H."/>
            <person name="Saygin H."/>
        </authorList>
    </citation>
    <scope>NUCLEOTIDE SEQUENCE [LARGE SCALE GENOMIC DNA]</scope>
    <source>
        <strain evidence="6 7">KC603</strain>
    </source>
</reference>
<comment type="caution">
    <text evidence="6">The sequence shown here is derived from an EMBL/GenBank/DDBJ whole genome shotgun (WGS) entry which is preliminary data.</text>
</comment>
<dbReference type="GO" id="GO:0007059">
    <property type="term" value="P:chromosome segregation"/>
    <property type="evidence" value="ECO:0007669"/>
    <property type="project" value="UniProtKB-KW"/>
</dbReference>
<dbReference type="Proteomes" id="UP000295621">
    <property type="component" value="Unassembled WGS sequence"/>
</dbReference>
<feature type="region of interest" description="Disordered" evidence="4">
    <location>
        <begin position="1"/>
        <end position="30"/>
    </location>
</feature>
<dbReference type="Gene3D" id="3.90.1530.30">
    <property type="match status" value="1"/>
</dbReference>
<dbReference type="NCBIfam" id="TIGR00180">
    <property type="entry name" value="parB_part"/>
    <property type="match status" value="1"/>
</dbReference>
<proteinExistence type="inferred from homology"/>
<evidence type="ECO:0000256" key="4">
    <source>
        <dbReference type="SAM" id="MobiDB-lite"/>
    </source>
</evidence>
<evidence type="ECO:0000256" key="3">
    <source>
        <dbReference type="ARBA" id="ARBA00023125"/>
    </source>
</evidence>
<dbReference type="PANTHER" id="PTHR33375:SF1">
    <property type="entry name" value="CHROMOSOME-PARTITIONING PROTEIN PARB-RELATED"/>
    <property type="match status" value="1"/>
</dbReference>
<feature type="domain" description="ParB-like N-terminal" evidence="5">
    <location>
        <begin position="70"/>
        <end position="160"/>
    </location>
</feature>
<keyword evidence="7" id="KW-1185">Reference proteome</keyword>
<evidence type="ECO:0000259" key="5">
    <source>
        <dbReference type="SMART" id="SM00470"/>
    </source>
</evidence>
<dbReference type="GO" id="GO:0045881">
    <property type="term" value="P:positive regulation of sporulation resulting in formation of a cellular spore"/>
    <property type="evidence" value="ECO:0007669"/>
    <property type="project" value="TreeGrafter"/>
</dbReference>
<dbReference type="CDD" id="cd16393">
    <property type="entry name" value="SPO0J_N"/>
    <property type="match status" value="1"/>
</dbReference>
<evidence type="ECO:0000313" key="6">
    <source>
        <dbReference type="EMBL" id="TDC48301.1"/>
    </source>
</evidence>
<dbReference type="EMBL" id="SMKL01000058">
    <property type="protein sequence ID" value="TDC48301.1"/>
    <property type="molecule type" value="Genomic_DNA"/>
</dbReference>
<dbReference type="FunFam" id="3.90.1530.30:FF:000001">
    <property type="entry name" value="Chromosome partitioning protein ParB"/>
    <property type="match status" value="1"/>
</dbReference>
<dbReference type="InterPro" id="IPR057240">
    <property type="entry name" value="ParB_dimer_C"/>
</dbReference>
<name>A0A4R4RFY7_9ACTN</name>
<evidence type="ECO:0000256" key="2">
    <source>
        <dbReference type="ARBA" id="ARBA00022829"/>
    </source>
</evidence>
<keyword evidence="2" id="KW-0159">Chromosome partition</keyword>
<keyword evidence="3" id="KW-0238">DNA-binding</keyword>
<dbReference type="SUPFAM" id="SSF109709">
    <property type="entry name" value="KorB DNA-binding domain-like"/>
    <property type="match status" value="1"/>
</dbReference>
<dbReference type="RefSeq" id="WP_131986262.1">
    <property type="nucleotide sequence ID" value="NZ_SMKL01000058.1"/>
</dbReference>
<comment type="similarity">
    <text evidence="1">Belongs to the ParB family.</text>
</comment>